<evidence type="ECO:0000313" key="2">
    <source>
        <dbReference type="EMBL" id="QEC72339.1"/>
    </source>
</evidence>
<dbReference type="OrthoDB" id="674588at2"/>
<feature type="compositionally biased region" description="Basic and acidic residues" evidence="1">
    <location>
        <begin position="132"/>
        <end position="142"/>
    </location>
</feature>
<organism evidence="2 3">
    <name type="scientific">Arachidicoccus ginsenosidivorans</name>
    <dbReference type="NCBI Taxonomy" id="496057"/>
    <lineage>
        <taxon>Bacteria</taxon>
        <taxon>Pseudomonadati</taxon>
        <taxon>Bacteroidota</taxon>
        <taxon>Chitinophagia</taxon>
        <taxon>Chitinophagales</taxon>
        <taxon>Chitinophagaceae</taxon>
        <taxon>Arachidicoccus</taxon>
    </lineage>
</organism>
<dbReference type="AlphaFoldDB" id="A0A5B8VLY2"/>
<dbReference type="EMBL" id="CP042434">
    <property type="protein sequence ID" value="QEC72339.1"/>
    <property type="molecule type" value="Genomic_DNA"/>
</dbReference>
<name>A0A5B8VLY2_9BACT</name>
<evidence type="ECO:0000256" key="1">
    <source>
        <dbReference type="SAM" id="MobiDB-lite"/>
    </source>
</evidence>
<accession>A0A5B8VLY2</accession>
<dbReference type="RefSeq" id="WP_146782522.1">
    <property type="nucleotide sequence ID" value="NZ_CP042434.1"/>
</dbReference>
<feature type="region of interest" description="Disordered" evidence="1">
    <location>
        <begin position="123"/>
        <end position="168"/>
    </location>
</feature>
<protein>
    <submittedName>
        <fullName evidence="2">Uncharacterized protein</fullName>
    </submittedName>
</protein>
<dbReference type="KEGG" id="agi:FSB73_12325"/>
<dbReference type="Proteomes" id="UP000321291">
    <property type="component" value="Chromosome"/>
</dbReference>
<keyword evidence="3" id="KW-1185">Reference proteome</keyword>
<sequence length="168" mass="18013">MMINLRNQKVDLSHINSLEDIDQEIRMLKRRIRATEGEIKADFKAIPKEAVKASIGRIVPLFKKDTTADKAFTTIQTVVSGVVAAIIAGKKNGGGFKKGVAAVISQLSFLGTAKAVMQFFANRQGKNPGKSAEPKAKAKAEASGKNPENPDPTSQTVVEVTQKPDPLG</sequence>
<gene>
    <name evidence="2" type="ORF">FSB73_12325</name>
</gene>
<reference evidence="2 3" key="1">
    <citation type="journal article" date="2017" name="Int. J. Syst. Evol. Microbiol.">
        <title>Arachidicoccus ginsenosidivorans sp. nov., with ginsenoside-converting activity isolated from ginseng cultivating soil.</title>
        <authorList>
            <person name="Siddiqi M.Z."/>
            <person name="Aslam Z."/>
            <person name="Im W.T."/>
        </authorList>
    </citation>
    <scope>NUCLEOTIDE SEQUENCE [LARGE SCALE GENOMIC DNA]</scope>
    <source>
        <strain evidence="2 3">Gsoil 809</strain>
    </source>
</reference>
<evidence type="ECO:0000313" key="3">
    <source>
        <dbReference type="Proteomes" id="UP000321291"/>
    </source>
</evidence>
<proteinExistence type="predicted"/>